<organism evidence="2 3">
    <name type="scientific">Apodospora peruviana</name>
    <dbReference type="NCBI Taxonomy" id="516989"/>
    <lineage>
        <taxon>Eukaryota</taxon>
        <taxon>Fungi</taxon>
        <taxon>Dikarya</taxon>
        <taxon>Ascomycota</taxon>
        <taxon>Pezizomycotina</taxon>
        <taxon>Sordariomycetes</taxon>
        <taxon>Sordariomycetidae</taxon>
        <taxon>Sordariales</taxon>
        <taxon>Lasiosphaeriaceae</taxon>
        <taxon>Apodospora</taxon>
    </lineage>
</organism>
<name>A0AAE0M0I4_9PEZI</name>
<dbReference type="Proteomes" id="UP001283341">
    <property type="component" value="Unassembled WGS sequence"/>
</dbReference>
<keyword evidence="3" id="KW-1185">Reference proteome</keyword>
<reference evidence="2" key="2">
    <citation type="submission" date="2023-06" db="EMBL/GenBank/DDBJ databases">
        <authorList>
            <consortium name="Lawrence Berkeley National Laboratory"/>
            <person name="Haridas S."/>
            <person name="Hensen N."/>
            <person name="Bonometti L."/>
            <person name="Westerberg I."/>
            <person name="Brannstrom I.O."/>
            <person name="Guillou S."/>
            <person name="Cros-Aarteil S."/>
            <person name="Calhoun S."/>
            <person name="Kuo A."/>
            <person name="Mondo S."/>
            <person name="Pangilinan J."/>
            <person name="Riley R."/>
            <person name="Labutti K."/>
            <person name="Andreopoulos B."/>
            <person name="Lipzen A."/>
            <person name="Chen C."/>
            <person name="Yanf M."/>
            <person name="Daum C."/>
            <person name="Ng V."/>
            <person name="Clum A."/>
            <person name="Steindorff A."/>
            <person name="Ohm R."/>
            <person name="Martin F."/>
            <person name="Silar P."/>
            <person name="Natvig D."/>
            <person name="Lalanne C."/>
            <person name="Gautier V."/>
            <person name="Ament-Velasquez S.L."/>
            <person name="Kruys A."/>
            <person name="Hutchinson M.I."/>
            <person name="Powell A.J."/>
            <person name="Barry K."/>
            <person name="Miller A.N."/>
            <person name="Grigoriev I.V."/>
            <person name="Debuchy R."/>
            <person name="Gladieux P."/>
            <person name="Thoren M.H."/>
            <person name="Johannesson H."/>
        </authorList>
    </citation>
    <scope>NUCLEOTIDE SEQUENCE</scope>
    <source>
        <strain evidence="2">CBS 118394</strain>
    </source>
</reference>
<evidence type="ECO:0000313" key="2">
    <source>
        <dbReference type="EMBL" id="KAK3314403.1"/>
    </source>
</evidence>
<evidence type="ECO:0000256" key="1">
    <source>
        <dbReference type="SAM" id="MobiDB-lite"/>
    </source>
</evidence>
<gene>
    <name evidence="2" type="ORF">B0H66DRAFT_607628</name>
</gene>
<protein>
    <submittedName>
        <fullName evidence="2">Uncharacterized protein</fullName>
    </submittedName>
</protein>
<comment type="caution">
    <text evidence="2">The sequence shown here is derived from an EMBL/GenBank/DDBJ whole genome shotgun (WGS) entry which is preliminary data.</text>
</comment>
<dbReference type="EMBL" id="JAUEDM010000007">
    <property type="protein sequence ID" value="KAK3314403.1"/>
    <property type="molecule type" value="Genomic_DNA"/>
</dbReference>
<reference evidence="2" key="1">
    <citation type="journal article" date="2023" name="Mol. Phylogenet. Evol.">
        <title>Genome-scale phylogeny and comparative genomics of the fungal order Sordariales.</title>
        <authorList>
            <person name="Hensen N."/>
            <person name="Bonometti L."/>
            <person name="Westerberg I."/>
            <person name="Brannstrom I.O."/>
            <person name="Guillou S."/>
            <person name="Cros-Aarteil S."/>
            <person name="Calhoun S."/>
            <person name="Haridas S."/>
            <person name="Kuo A."/>
            <person name="Mondo S."/>
            <person name="Pangilinan J."/>
            <person name="Riley R."/>
            <person name="LaButti K."/>
            <person name="Andreopoulos B."/>
            <person name="Lipzen A."/>
            <person name="Chen C."/>
            <person name="Yan M."/>
            <person name="Daum C."/>
            <person name="Ng V."/>
            <person name="Clum A."/>
            <person name="Steindorff A."/>
            <person name="Ohm R.A."/>
            <person name="Martin F."/>
            <person name="Silar P."/>
            <person name="Natvig D.O."/>
            <person name="Lalanne C."/>
            <person name="Gautier V."/>
            <person name="Ament-Velasquez S.L."/>
            <person name="Kruys A."/>
            <person name="Hutchinson M.I."/>
            <person name="Powell A.J."/>
            <person name="Barry K."/>
            <person name="Miller A.N."/>
            <person name="Grigoriev I.V."/>
            <person name="Debuchy R."/>
            <person name="Gladieux P."/>
            <person name="Hiltunen Thoren M."/>
            <person name="Johannesson H."/>
        </authorList>
    </citation>
    <scope>NUCLEOTIDE SEQUENCE</scope>
    <source>
        <strain evidence="2">CBS 118394</strain>
    </source>
</reference>
<feature type="compositionally biased region" description="Gly residues" evidence="1">
    <location>
        <begin position="157"/>
        <end position="173"/>
    </location>
</feature>
<proteinExistence type="predicted"/>
<sequence length="173" mass="19225">MPPTQETINLVNNFMNLGSTIKNYPKTGFVGTMITLPAEKAQAIGKNGITREYIEDTTPQELKFPRMAVSAPKGRNMNMDVTIAIIPYRMEDFPDKDVKERTAKPILSTPQRLIRAKRNKADDTADDYGLFVNNLTSPNNNWATTFFWIGEREKRSGGSGGSRGHGIFGGDNP</sequence>
<dbReference type="AlphaFoldDB" id="A0AAE0M0I4"/>
<evidence type="ECO:0000313" key="3">
    <source>
        <dbReference type="Proteomes" id="UP001283341"/>
    </source>
</evidence>
<feature type="region of interest" description="Disordered" evidence="1">
    <location>
        <begin position="154"/>
        <end position="173"/>
    </location>
</feature>
<accession>A0AAE0M0I4</accession>